<proteinExistence type="predicted"/>
<evidence type="ECO:0000313" key="2">
    <source>
        <dbReference type="Proteomes" id="UP001163223"/>
    </source>
</evidence>
<reference evidence="1" key="1">
    <citation type="submission" date="2022-11" db="EMBL/GenBank/DDBJ databases">
        <title>beta-Carotene-producing bacterium, Jeongeuplla avenae sp. nov., alleviates the salt stress of Arabidopsis seedlings.</title>
        <authorList>
            <person name="Jiang L."/>
            <person name="Lee J."/>
        </authorList>
    </citation>
    <scope>NUCLEOTIDE SEQUENCE</scope>
    <source>
        <strain evidence="1">DY_R2A_6</strain>
    </source>
</reference>
<sequence length="764" mass="80650">MTMDGAQGRVRWAIRAALRRAAPVRWPTGSDVREWLRRQFEREDAALTAFHAVPLGLMIGIAGLHSASSRPSFVVPLIVLVALLAALSLLRARPGWHLAALIACSAAAGASLAALELHRTHTTVLSGGAITRIEGRVEWRETDERGRSRYLVRIDETRQPVLSRPPERARILVAARHEPIVIGGSFSGLVRLAPPSGPALPGSYDFAFAPYFSGIGAIGFALGAPDEPAASTEEAGLAERLAALRLGIAERIRASIGGAEGAVAAALVTGLRAGIPEAIEDDLRVTGLAHVLSISGYHMVLVAGFVMVGMRAALALVPVIVLTWPVKKIAAGTALVAAALYLAIAGDNVATDRSFIMLAVMLAAVMLDRPALTLRNVSIAAIIVLAMQPHSVFTASFQMSFAATAALVGIYGAHSRRREPAGLQRDERGWIGRAIQAVLALALASLIAGIATAPFGAYHFGRVAPFGIVANLLLMPVFSLWIMPAALIAMLLMPFGLDPLVWQFVGVGLGLVFDLAHRIAVLLPDAASGSIGLSALLLLTAAVLAAAMLASALRWIALPLTVAGLALASRPAAPPELLIYEDGKQLALVGLDASLSHLQARPNRFVEEQWRRALGSPDADKVGGFDCRDGICRATTRSGLRVAWTEDYEKTGDLCDLADIAIVARATLTTSCRSGAALATLRTLRRTGSLAFRTGPDGRPDMTAAIPWEDDHPRDPWNAHRAEPWPERWIRPVSPSTADGAPAASDASTTPAIATATMPADVDQ</sequence>
<accession>A0ACD4NVG0</accession>
<gene>
    <name evidence="1" type="ORF">OXU80_12055</name>
</gene>
<dbReference type="Proteomes" id="UP001163223">
    <property type="component" value="Chromosome"/>
</dbReference>
<name>A0ACD4NVG0_9HYPH</name>
<protein>
    <submittedName>
        <fullName evidence="1">ComEC/Rec2 family competence protein</fullName>
    </submittedName>
</protein>
<dbReference type="EMBL" id="CP113520">
    <property type="protein sequence ID" value="WAJ30885.1"/>
    <property type="molecule type" value="Genomic_DNA"/>
</dbReference>
<evidence type="ECO:0000313" key="1">
    <source>
        <dbReference type="EMBL" id="WAJ30885.1"/>
    </source>
</evidence>
<organism evidence="1 2">
    <name type="scientific">Antarcticirhabdus aurantiaca</name>
    <dbReference type="NCBI Taxonomy" id="2606717"/>
    <lineage>
        <taxon>Bacteria</taxon>
        <taxon>Pseudomonadati</taxon>
        <taxon>Pseudomonadota</taxon>
        <taxon>Alphaproteobacteria</taxon>
        <taxon>Hyphomicrobiales</taxon>
        <taxon>Aurantimonadaceae</taxon>
        <taxon>Antarcticirhabdus</taxon>
    </lineage>
</organism>
<keyword evidence="2" id="KW-1185">Reference proteome</keyword>